<feature type="region of interest" description="Disordered" evidence="7">
    <location>
        <begin position="179"/>
        <end position="318"/>
    </location>
</feature>
<dbReference type="PRINTS" id="PR00604">
    <property type="entry name" value="CYTCHRMECIAB"/>
</dbReference>
<dbReference type="PANTHER" id="PTHR11961">
    <property type="entry name" value="CYTOCHROME C"/>
    <property type="match status" value="1"/>
</dbReference>
<evidence type="ECO:0000313" key="11">
    <source>
        <dbReference type="Proteomes" id="UP000051401"/>
    </source>
</evidence>
<reference evidence="10 12" key="2">
    <citation type="submission" date="2018-08" db="EMBL/GenBank/DDBJ databases">
        <title>Genetic Globetrotter - A new plasmid hitch-hiking vast phylogenetic and geographic distances.</title>
        <authorList>
            <person name="Vollmers J."/>
            <person name="Petersen J."/>
        </authorList>
    </citation>
    <scope>NUCLEOTIDE SEQUENCE [LARGE SCALE GENOMIC DNA]</scope>
    <source>
        <strain evidence="10 12">DSM 26383</strain>
    </source>
</reference>
<dbReference type="GO" id="GO:0020037">
    <property type="term" value="F:heme binding"/>
    <property type="evidence" value="ECO:0007669"/>
    <property type="project" value="InterPro"/>
</dbReference>
<feature type="compositionally biased region" description="Acidic residues" evidence="7">
    <location>
        <begin position="50"/>
        <end position="61"/>
    </location>
</feature>
<dbReference type="InterPro" id="IPR036909">
    <property type="entry name" value="Cyt_c-like_dom_sf"/>
</dbReference>
<evidence type="ECO:0000313" key="9">
    <source>
        <dbReference type="EMBL" id="KRS14931.1"/>
    </source>
</evidence>
<keyword evidence="1" id="KW-0813">Transport</keyword>
<keyword evidence="11" id="KW-1185">Reference proteome</keyword>
<dbReference type="Proteomes" id="UP000051401">
    <property type="component" value="Unassembled WGS sequence"/>
</dbReference>
<evidence type="ECO:0000313" key="12">
    <source>
        <dbReference type="Proteomes" id="UP000325785"/>
    </source>
</evidence>
<reference evidence="9 11" key="1">
    <citation type="submission" date="2015-04" db="EMBL/GenBank/DDBJ databases">
        <title>The draft genome sequence of Roseovarius indicus B108T.</title>
        <authorList>
            <person name="Li G."/>
            <person name="Lai Q."/>
            <person name="Shao Z."/>
            <person name="Yan P."/>
        </authorList>
    </citation>
    <scope>NUCLEOTIDE SEQUENCE [LARGE SCALE GENOMIC DNA]</scope>
    <source>
        <strain evidence="9 11">B108</strain>
    </source>
</reference>
<dbReference type="PROSITE" id="PS51007">
    <property type="entry name" value="CYTC"/>
    <property type="match status" value="2"/>
</dbReference>
<organism evidence="9 11">
    <name type="scientific">Roseovarius indicus</name>
    <dbReference type="NCBI Taxonomy" id="540747"/>
    <lineage>
        <taxon>Bacteria</taxon>
        <taxon>Pseudomonadati</taxon>
        <taxon>Pseudomonadota</taxon>
        <taxon>Alphaproteobacteria</taxon>
        <taxon>Rhodobacterales</taxon>
        <taxon>Roseobacteraceae</taxon>
        <taxon>Roseovarius</taxon>
    </lineage>
</organism>
<feature type="compositionally biased region" description="Acidic residues" evidence="7">
    <location>
        <begin position="179"/>
        <end position="303"/>
    </location>
</feature>
<dbReference type="Pfam" id="PF00034">
    <property type="entry name" value="Cytochrom_C"/>
    <property type="match status" value="1"/>
</dbReference>
<evidence type="ECO:0000256" key="1">
    <source>
        <dbReference type="ARBA" id="ARBA00022448"/>
    </source>
</evidence>
<feature type="domain" description="Cytochrome c" evidence="8">
    <location>
        <begin position="74"/>
        <end position="173"/>
    </location>
</feature>
<keyword evidence="3 6" id="KW-0479">Metal-binding</keyword>
<evidence type="ECO:0000256" key="4">
    <source>
        <dbReference type="ARBA" id="ARBA00022982"/>
    </source>
</evidence>
<accession>A0A0T5P1D3</accession>
<dbReference type="InterPro" id="IPR009056">
    <property type="entry name" value="Cyt_c-like_dom"/>
</dbReference>
<dbReference type="AlphaFoldDB" id="A0A0T5P1D3"/>
<feature type="region of interest" description="Disordered" evidence="7">
    <location>
        <begin position="43"/>
        <end position="63"/>
    </location>
</feature>
<keyword evidence="5 6" id="KW-0408">Iron</keyword>
<evidence type="ECO:0000256" key="7">
    <source>
        <dbReference type="SAM" id="MobiDB-lite"/>
    </source>
</evidence>
<dbReference type="SUPFAM" id="SSF46626">
    <property type="entry name" value="Cytochrome c"/>
    <property type="match status" value="2"/>
</dbReference>
<feature type="domain" description="Cytochrome c" evidence="8">
    <location>
        <begin position="316"/>
        <end position="415"/>
    </location>
</feature>
<dbReference type="EMBL" id="LAXI01000031">
    <property type="protein sequence ID" value="KRS14931.1"/>
    <property type="molecule type" value="Genomic_DNA"/>
</dbReference>
<dbReference type="STRING" id="540747.SAMN04488031_10248"/>
<dbReference type="GO" id="GO:0046872">
    <property type="term" value="F:metal ion binding"/>
    <property type="evidence" value="ECO:0007669"/>
    <property type="project" value="UniProtKB-KW"/>
</dbReference>
<dbReference type="PATRIC" id="fig|540747.5.peg.4031"/>
<protein>
    <submittedName>
        <fullName evidence="10">Cytochrome c552</fullName>
    </submittedName>
</protein>
<gene>
    <name evidence="10" type="primary">cycM</name>
    <name evidence="10" type="ORF">RIdsm_00153</name>
    <name evidence="9" type="ORF">XM52_26350</name>
</gene>
<dbReference type="KEGG" id="rid:RIdsm_00153"/>
<proteinExistence type="predicted"/>
<dbReference type="Gene3D" id="1.10.760.10">
    <property type="entry name" value="Cytochrome c-like domain"/>
    <property type="match status" value="2"/>
</dbReference>
<evidence type="ECO:0000256" key="6">
    <source>
        <dbReference type="PROSITE-ProRule" id="PRU00433"/>
    </source>
</evidence>
<dbReference type="Proteomes" id="UP000325785">
    <property type="component" value="Chromosome"/>
</dbReference>
<dbReference type="OrthoDB" id="9805828at2"/>
<name>A0A0T5P1D3_9RHOB</name>
<dbReference type="InterPro" id="IPR002327">
    <property type="entry name" value="Cyt_c_1A/1B"/>
</dbReference>
<evidence type="ECO:0000256" key="5">
    <source>
        <dbReference type="ARBA" id="ARBA00023004"/>
    </source>
</evidence>
<evidence type="ECO:0000256" key="3">
    <source>
        <dbReference type="ARBA" id="ARBA00022723"/>
    </source>
</evidence>
<evidence type="ECO:0000259" key="8">
    <source>
        <dbReference type="PROSITE" id="PS51007"/>
    </source>
</evidence>
<dbReference type="GO" id="GO:0009055">
    <property type="term" value="F:electron transfer activity"/>
    <property type="evidence" value="ECO:0007669"/>
    <property type="project" value="InterPro"/>
</dbReference>
<dbReference type="EMBL" id="CP031598">
    <property type="protein sequence ID" value="QEW24375.1"/>
    <property type="molecule type" value="Genomic_DNA"/>
</dbReference>
<evidence type="ECO:0000256" key="2">
    <source>
        <dbReference type="ARBA" id="ARBA00022617"/>
    </source>
</evidence>
<keyword evidence="2 6" id="KW-0349">Heme</keyword>
<dbReference type="RefSeq" id="WP_057821230.1">
    <property type="nucleotide sequence ID" value="NZ_CP031598.1"/>
</dbReference>
<evidence type="ECO:0000313" key="10">
    <source>
        <dbReference type="EMBL" id="QEW24375.1"/>
    </source>
</evidence>
<keyword evidence="4" id="KW-0249">Electron transport</keyword>
<sequence>MFDTMTFTKIVGGLCGALLIFLMGKWAAELIYHGAGGHGEDHAQGYVIETGDDGSEGDSEADSGPSFAQLFVEADTGKGERVFNKCKACHSLEEGDNGTGPYLHGVVGRDVGSVDGFSYSGSLVAVADVWTPENLSHFLENPAGYAPGTAMGFSGLGSIEDRANLIAFLDQTDGDTYEMEVPEEASSEDGGDEAAAEEASAEGDEQSADEGSSEEQASEEGSSDEGAAEEQAAEEGSSDEGAAEEQASEEGSSDEGAAEEQAAEEGSSDEGAAEEQASEEGASDEGAAEEEASEEQSSDEGSSEEQSGFASMVASADPADGEKVFRKCKACHVADSEQNRVGPHLVGLVGRDVASVEGFRYSSALEEFGGQWTEDRLNQWLENSNDLVPGNKMSFAGLKSEDDRAAVVAYIESLAN</sequence>